<organism evidence="1 2">
    <name type="scientific">Noviherbaspirillum cavernae</name>
    <dbReference type="NCBI Taxonomy" id="2320862"/>
    <lineage>
        <taxon>Bacteria</taxon>
        <taxon>Pseudomonadati</taxon>
        <taxon>Pseudomonadota</taxon>
        <taxon>Betaproteobacteria</taxon>
        <taxon>Burkholderiales</taxon>
        <taxon>Oxalobacteraceae</taxon>
        <taxon>Noviherbaspirillum</taxon>
    </lineage>
</organism>
<accession>A0A418X0Y9</accession>
<dbReference type="Proteomes" id="UP000285190">
    <property type="component" value="Unassembled WGS sequence"/>
</dbReference>
<dbReference type="AlphaFoldDB" id="A0A418X0Y9"/>
<gene>
    <name evidence="1" type="ORF">D3870_09175</name>
</gene>
<dbReference type="Pfam" id="PF16290">
    <property type="entry name" value="DUF4936"/>
    <property type="match status" value="1"/>
</dbReference>
<dbReference type="InterPro" id="IPR032556">
    <property type="entry name" value="DUF4936"/>
</dbReference>
<name>A0A418X0Y9_9BURK</name>
<evidence type="ECO:0000313" key="1">
    <source>
        <dbReference type="EMBL" id="RJG06154.1"/>
    </source>
</evidence>
<evidence type="ECO:0000313" key="2">
    <source>
        <dbReference type="Proteomes" id="UP000285190"/>
    </source>
</evidence>
<reference evidence="1 2" key="1">
    <citation type="submission" date="2018-09" db="EMBL/GenBank/DDBJ databases">
        <authorList>
            <person name="Zhu H."/>
        </authorList>
    </citation>
    <scope>NUCLEOTIDE SEQUENCE [LARGE SCALE GENOMIC DNA]</scope>
    <source>
        <strain evidence="1 2">K2R10-39</strain>
    </source>
</reference>
<proteinExistence type="predicted"/>
<dbReference type="RefSeq" id="WP_119738475.1">
    <property type="nucleotide sequence ID" value="NZ_QYUN01000002.1"/>
</dbReference>
<sequence length="97" mass="11319">MTTDLYIYYRVRCEDAELLKAKVGAMQRCIFQEYGIVTGLKRRPEEKGGRHTWMEIYLAVPDDFEAILERAATQEKLDALIDGQRNIEYFLDYSTCA</sequence>
<protein>
    <submittedName>
        <fullName evidence="1">DUF4936 family protein</fullName>
    </submittedName>
</protein>
<keyword evidence="2" id="KW-1185">Reference proteome</keyword>
<dbReference type="OrthoDB" id="8527613at2"/>
<dbReference type="EMBL" id="QYUN01000002">
    <property type="protein sequence ID" value="RJG06154.1"/>
    <property type="molecule type" value="Genomic_DNA"/>
</dbReference>
<comment type="caution">
    <text evidence="1">The sequence shown here is derived from an EMBL/GenBank/DDBJ whole genome shotgun (WGS) entry which is preliminary data.</text>
</comment>